<dbReference type="AlphaFoldDB" id="E6MDG8"/>
<comment type="caution">
    <text evidence="3">The sequence shown here is derived from an EMBL/GenBank/DDBJ whole genome shotgun (WGS) entry which is preliminary data.</text>
</comment>
<dbReference type="InterPro" id="IPR019752">
    <property type="entry name" value="Pyrv/ketoisovalerate_OxRed_cat"/>
</dbReference>
<keyword evidence="1" id="KW-0560">Oxidoreductase</keyword>
<reference evidence="3 4" key="1">
    <citation type="submission" date="2010-12" db="EMBL/GenBank/DDBJ databases">
        <authorList>
            <person name="Muzny D."/>
            <person name="Qin X."/>
            <person name="Deng J."/>
            <person name="Jiang H."/>
            <person name="Liu Y."/>
            <person name="Qu J."/>
            <person name="Song X.-Z."/>
            <person name="Zhang L."/>
            <person name="Thornton R."/>
            <person name="Coyle M."/>
            <person name="Francisco L."/>
            <person name="Jackson L."/>
            <person name="Javaid M."/>
            <person name="Korchina V."/>
            <person name="Kovar C."/>
            <person name="Mata R."/>
            <person name="Mathew T."/>
            <person name="Ngo R."/>
            <person name="Nguyen L."/>
            <person name="Nguyen N."/>
            <person name="Okwuonu G."/>
            <person name="Ongeri F."/>
            <person name="Pham C."/>
            <person name="Simmons D."/>
            <person name="Wilczek-Boney K."/>
            <person name="Hale W."/>
            <person name="Jakkamsetti A."/>
            <person name="Pham P."/>
            <person name="Ruth R."/>
            <person name="San Lucas F."/>
            <person name="Warren J."/>
            <person name="Zhang J."/>
            <person name="Zhao Z."/>
            <person name="Zhou C."/>
            <person name="Zhu D."/>
            <person name="Lee S."/>
            <person name="Bess C."/>
            <person name="Blankenburg K."/>
            <person name="Forbes L."/>
            <person name="Fu Q."/>
            <person name="Gubbala S."/>
            <person name="Hirani K."/>
            <person name="Jayaseelan J.C."/>
            <person name="Lara F."/>
            <person name="Munidasa M."/>
            <person name="Palculict T."/>
            <person name="Patil S."/>
            <person name="Pu L.-L."/>
            <person name="Saada N."/>
            <person name="Tang L."/>
            <person name="Weissenberger G."/>
            <person name="Zhu Y."/>
            <person name="Hemphill L."/>
            <person name="Shang Y."/>
            <person name="Youmans B."/>
            <person name="Ayvaz T."/>
            <person name="Ross M."/>
            <person name="Santibanez J."/>
            <person name="Aqrawi P."/>
            <person name="Gross S."/>
            <person name="Joshi V."/>
            <person name="Fowler G."/>
            <person name="Nazareth L."/>
            <person name="Reid J."/>
            <person name="Worley K."/>
            <person name="Petrosino J."/>
            <person name="Highlander S."/>
            <person name="Gibbs R."/>
        </authorList>
    </citation>
    <scope>NUCLEOTIDE SEQUENCE [LARGE SCALE GENOMIC DNA]</scope>
    <source>
        <strain evidence="3 4">ATCC 23263</strain>
    </source>
</reference>
<evidence type="ECO:0000313" key="3">
    <source>
        <dbReference type="EMBL" id="EFV02853.1"/>
    </source>
</evidence>
<dbReference type="Gene3D" id="3.40.920.10">
    <property type="entry name" value="Pyruvate-ferredoxin oxidoreductase, PFOR, domain III"/>
    <property type="match status" value="1"/>
</dbReference>
<dbReference type="PANTHER" id="PTHR42730">
    <property type="entry name" value="2-OXOGLUTARATE SYNTHASE SUBUNIT KORC"/>
    <property type="match status" value="1"/>
</dbReference>
<evidence type="ECO:0000256" key="1">
    <source>
        <dbReference type="ARBA" id="ARBA00023002"/>
    </source>
</evidence>
<dbReference type="HOGENOM" id="CLU_087284_0_1_9"/>
<dbReference type="SUPFAM" id="SSF53323">
    <property type="entry name" value="Pyruvate-ferredoxin oxidoreductase, PFOR, domain III"/>
    <property type="match status" value="1"/>
</dbReference>
<proteinExistence type="predicted"/>
<dbReference type="InterPro" id="IPR052554">
    <property type="entry name" value="2-oxoglutarate_synth_KorC"/>
</dbReference>
<dbReference type="STRING" id="887929.HMP0721_0050"/>
<dbReference type="RefSeq" id="WP_006597468.1">
    <property type="nucleotide sequence ID" value="NZ_GL622359.1"/>
</dbReference>
<dbReference type="GO" id="GO:0016903">
    <property type="term" value="F:oxidoreductase activity, acting on the aldehyde or oxo group of donors"/>
    <property type="evidence" value="ECO:0007669"/>
    <property type="project" value="InterPro"/>
</dbReference>
<dbReference type="eggNOG" id="COG1014">
    <property type="taxonomic scope" value="Bacteria"/>
</dbReference>
<dbReference type="Proteomes" id="UP000004754">
    <property type="component" value="Unassembled WGS sequence"/>
</dbReference>
<organism evidence="3 4">
    <name type="scientific">Pseudoramibacter alactolyticus ATCC 23263</name>
    <dbReference type="NCBI Taxonomy" id="887929"/>
    <lineage>
        <taxon>Bacteria</taxon>
        <taxon>Bacillati</taxon>
        <taxon>Bacillota</taxon>
        <taxon>Clostridia</taxon>
        <taxon>Eubacteriales</taxon>
        <taxon>Eubacteriaceae</taxon>
        <taxon>Pseudoramibacter</taxon>
    </lineage>
</organism>
<dbReference type="PANTHER" id="PTHR42730:SF1">
    <property type="entry name" value="2-OXOGLUTARATE SYNTHASE SUBUNIT KORC"/>
    <property type="match status" value="1"/>
</dbReference>
<gene>
    <name evidence="3" type="ORF">HMP0721_0050</name>
</gene>
<evidence type="ECO:0000313" key="4">
    <source>
        <dbReference type="Proteomes" id="UP000004754"/>
    </source>
</evidence>
<dbReference type="EMBL" id="AEQN01000003">
    <property type="protein sequence ID" value="EFV02853.1"/>
    <property type="molecule type" value="Genomic_DNA"/>
</dbReference>
<dbReference type="InterPro" id="IPR002869">
    <property type="entry name" value="Pyrv_flavodox_OxRed_cen"/>
</dbReference>
<keyword evidence="4" id="KW-1185">Reference proteome</keyword>
<sequence>MADVMFAGIGGQGVLTAGKMLIQIAAEEGKNVCWTSEYSAEMRGGTALCRVVVEDGEETIGSPYPDRLDILCCMTESAYDAYGAQLRDGGLVVINTPLFGKRKYPDNVKVLGIDTQAVTESVGNERGANLVLLGAMAKGCDLIDVSNEELLLGCLNKKFKGNYECFKGGYDQAIEIK</sequence>
<dbReference type="Pfam" id="PF01558">
    <property type="entry name" value="POR"/>
    <property type="match status" value="1"/>
</dbReference>
<dbReference type="OrthoDB" id="9789125at2"/>
<accession>E6MDG8</accession>
<name>E6MDG8_9FIRM</name>
<evidence type="ECO:0000259" key="2">
    <source>
        <dbReference type="Pfam" id="PF01558"/>
    </source>
</evidence>
<protein>
    <submittedName>
        <fullName evidence="3">2-oxoacid:ferredoxin/flavodoxin oxidoreductase, gamma subunit</fullName>
    </submittedName>
</protein>
<feature type="domain" description="Pyruvate/ketoisovalerate oxidoreductase catalytic" evidence="2">
    <location>
        <begin position="10"/>
        <end position="170"/>
    </location>
</feature>